<evidence type="ECO:0000313" key="9">
    <source>
        <dbReference type="Proteomes" id="UP000050828"/>
    </source>
</evidence>
<evidence type="ECO:0000256" key="4">
    <source>
        <dbReference type="ARBA" id="ARBA00047645"/>
    </source>
</evidence>
<dbReference type="PANTHER" id="PTHR47268">
    <property type="entry name" value="ACYLPHOSPHATASE"/>
    <property type="match status" value="1"/>
</dbReference>
<feature type="domain" description="Acylphosphatase-like" evidence="7">
    <location>
        <begin position="6"/>
        <end position="94"/>
    </location>
</feature>
<dbReference type="Proteomes" id="UP000050828">
    <property type="component" value="Unassembled WGS sequence"/>
</dbReference>
<dbReference type="SUPFAM" id="SSF54975">
    <property type="entry name" value="Acylphosphatase/BLUF domain-like"/>
    <property type="match status" value="1"/>
</dbReference>
<organism evidence="8 9">
    <name type="scientific">Latilactobacillus curvatus JCM 1096 = DSM 20019</name>
    <dbReference type="NCBI Taxonomy" id="1293592"/>
    <lineage>
        <taxon>Bacteria</taxon>
        <taxon>Bacillati</taxon>
        <taxon>Bacillota</taxon>
        <taxon>Bacilli</taxon>
        <taxon>Lactobacillales</taxon>
        <taxon>Lactobacillaceae</taxon>
        <taxon>Latilactobacillus</taxon>
    </lineage>
</organism>
<dbReference type="PROSITE" id="PS51160">
    <property type="entry name" value="ACYLPHOSPHATASE_3"/>
    <property type="match status" value="1"/>
</dbReference>
<name>A0AAJ0PCN8_LATCU</name>
<evidence type="ECO:0000256" key="6">
    <source>
        <dbReference type="RuleBase" id="RU004168"/>
    </source>
</evidence>
<dbReference type="Pfam" id="PF00708">
    <property type="entry name" value="Acylphosphatase"/>
    <property type="match status" value="1"/>
</dbReference>
<dbReference type="PRINTS" id="PR00112">
    <property type="entry name" value="ACYLPHPHTASE"/>
</dbReference>
<evidence type="ECO:0000259" key="7">
    <source>
        <dbReference type="PROSITE" id="PS51160"/>
    </source>
</evidence>
<accession>A0AAJ0PCN8</accession>
<dbReference type="InterPro" id="IPR001792">
    <property type="entry name" value="Acylphosphatase-like_dom"/>
</dbReference>
<dbReference type="PROSITE" id="PS00150">
    <property type="entry name" value="ACYLPHOSPHATASE_1"/>
    <property type="match status" value="1"/>
</dbReference>
<dbReference type="InterPro" id="IPR020456">
    <property type="entry name" value="Acylphosphatase"/>
</dbReference>
<dbReference type="Gene3D" id="3.30.70.100">
    <property type="match status" value="1"/>
</dbReference>
<feature type="active site" evidence="5">
    <location>
        <position position="39"/>
    </location>
</feature>
<reference evidence="8 9" key="1">
    <citation type="journal article" date="2015" name="Genome Announc.">
        <title>Expanding the biotechnology potential of lactobacilli through comparative genomics of 213 strains and associated genera.</title>
        <authorList>
            <person name="Sun Z."/>
            <person name="Harris H.M."/>
            <person name="McCann A."/>
            <person name="Guo C."/>
            <person name="Argimon S."/>
            <person name="Zhang W."/>
            <person name="Yang X."/>
            <person name="Jeffery I.B."/>
            <person name="Cooney J.C."/>
            <person name="Kagawa T.F."/>
            <person name="Liu W."/>
            <person name="Song Y."/>
            <person name="Salvetti E."/>
            <person name="Wrobel A."/>
            <person name="Rasinkangas P."/>
            <person name="Parkhill J."/>
            <person name="Rea M.C."/>
            <person name="O'Sullivan O."/>
            <person name="Ritari J."/>
            <person name="Douillard F.P."/>
            <person name="Paul Ross R."/>
            <person name="Yang R."/>
            <person name="Briner A.E."/>
            <person name="Felis G.E."/>
            <person name="de Vos W.M."/>
            <person name="Barrangou R."/>
            <person name="Klaenhammer T.R."/>
            <person name="Caufield P.W."/>
            <person name="Cui Y."/>
            <person name="Zhang H."/>
            <person name="O'Toole P.W."/>
        </authorList>
    </citation>
    <scope>NUCLEOTIDE SEQUENCE [LARGE SCALE GENOMIC DNA]</scope>
    <source>
        <strain evidence="8 9">DSM 20019</strain>
    </source>
</reference>
<sequence>MTMQNAIQLEVYGRVQGVGFRWMTKLVADKLHITGTVANRDDGSVKIIAMGPADALEKFIGAVKASPTPSGRVDRVIQTPLENVSACHKFSVVS</sequence>
<keyword evidence="5" id="KW-0378">Hydrolase</keyword>
<evidence type="ECO:0000313" key="8">
    <source>
        <dbReference type="EMBL" id="KRK93012.1"/>
    </source>
</evidence>
<feature type="active site" evidence="5">
    <location>
        <position position="21"/>
    </location>
</feature>
<comment type="caution">
    <text evidence="8">The sequence shown here is derived from an EMBL/GenBank/DDBJ whole genome shotgun (WGS) entry which is preliminary data.</text>
</comment>
<dbReference type="EMBL" id="AZDL01000011">
    <property type="protein sequence ID" value="KRK93012.1"/>
    <property type="molecule type" value="Genomic_DNA"/>
</dbReference>
<gene>
    <name evidence="8" type="ORF">FC08_GL000156</name>
</gene>
<dbReference type="InterPro" id="IPR017968">
    <property type="entry name" value="Acylphosphatase_CS"/>
</dbReference>
<dbReference type="PANTHER" id="PTHR47268:SF4">
    <property type="entry name" value="ACYLPHOSPHATASE"/>
    <property type="match status" value="1"/>
</dbReference>
<evidence type="ECO:0000256" key="3">
    <source>
        <dbReference type="ARBA" id="ARBA00015991"/>
    </source>
</evidence>
<evidence type="ECO:0000256" key="1">
    <source>
        <dbReference type="ARBA" id="ARBA00005614"/>
    </source>
</evidence>
<dbReference type="EC" id="3.6.1.7" evidence="2 5"/>
<proteinExistence type="inferred from homology"/>
<evidence type="ECO:0000256" key="2">
    <source>
        <dbReference type="ARBA" id="ARBA00012150"/>
    </source>
</evidence>
<comment type="catalytic activity">
    <reaction evidence="4 5">
        <text>an acyl phosphate + H2O = a carboxylate + phosphate + H(+)</text>
        <dbReference type="Rhea" id="RHEA:14965"/>
        <dbReference type="ChEBI" id="CHEBI:15377"/>
        <dbReference type="ChEBI" id="CHEBI:15378"/>
        <dbReference type="ChEBI" id="CHEBI:29067"/>
        <dbReference type="ChEBI" id="CHEBI:43474"/>
        <dbReference type="ChEBI" id="CHEBI:59918"/>
        <dbReference type="EC" id="3.6.1.7"/>
    </reaction>
</comment>
<dbReference type="GO" id="GO:0003998">
    <property type="term" value="F:acylphosphatase activity"/>
    <property type="evidence" value="ECO:0007669"/>
    <property type="project" value="UniProtKB-EC"/>
</dbReference>
<evidence type="ECO:0000256" key="5">
    <source>
        <dbReference type="PROSITE-ProRule" id="PRU00520"/>
    </source>
</evidence>
<protein>
    <recommendedName>
        <fullName evidence="3 5">acylphosphatase</fullName>
        <ecNumber evidence="2 5">3.6.1.7</ecNumber>
    </recommendedName>
</protein>
<dbReference type="AlphaFoldDB" id="A0AAJ0PCN8"/>
<comment type="similarity">
    <text evidence="1 6">Belongs to the acylphosphatase family.</text>
</comment>
<dbReference type="InterPro" id="IPR036046">
    <property type="entry name" value="Acylphosphatase-like_dom_sf"/>
</dbReference>